<proteinExistence type="predicted"/>
<dbReference type="Proteomes" id="UP001499978">
    <property type="component" value="Unassembled WGS sequence"/>
</dbReference>
<evidence type="ECO:0000313" key="1">
    <source>
        <dbReference type="EMBL" id="GAA2515331.1"/>
    </source>
</evidence>
<gene>
    <name evidence="1" type="ORF">GCM10010201_09560</name>
</gene>
<protein>
    <submittedName>
        <fullName evidence="1">Uncharacterized protein</fullName>
    </submittedName>
</protein>
<dbReference type="EMBL" id="BAAARY010000003">
    <property type="protein sequence ID" value="GAA2515331.1"/>
    <property type="molecule type" value="Genomic_DNA"/>
</dbReference>
<comment type="caution">
    <text evidence="1">The sequence shown here is derived from an EMBL/GenBank/DDBJ whole genome shotgun (WGS) entry which is preliminary data.</text>
</comment>
<organism evidence="1 2">
    <name type="scientific">Pilimelia columellifera subsp. columellifera</name>
    <dbReference type="NCBI Taxonomy" id="706583"/>
    <lineage>
        <taxon>Bacteria</taxon>
        <taxon>Bacillati</taxon>
        <taxon>Actinomycetota</taxon>
        <taxon>Actinomycetes</taxon>
        <taxon>Micromonosporales</taxon>
        <taxon>Micromonosporaceae</taxon>
        <taxon>Pilimelia</taxon>
    </lineage>
</organism>
<evidence type="ECO:0000313" key="2">
    <source>
        <dbReference type="Proteomes" id="UP001499978"/>
    </source>
</evidence>
<sequence>MVINMTIERRVPSPAEALIAVWRPALAVHVREARPAYTTLPSTVFTTAATPAAGLKAALTQGHKVSGNGFVGAMRADNDLVSGVPPRGRPV</sequence>
<reference evidence="2" key="1">
    <citation type="journal article" date="2019" name="Int. J. Syst. Evol. Microbiol.">
        <title>The Global Catalogue of Microorganisms (GCM) 10K type strain sequencing project: providing services to taxonomists for standard genome sequencing and annotation.</title>
        <authorList>
            <consortium name="The Broad Institute Genomics Platform"/>
            <consortium name="The Broad Institute Genome Sequencing Center for Infectious Disease"/>
            <person name="Wu L."/>
            <person name="Ma J."/>
        </authorList>
    </citation>
    <scope>NUCLEOTIDE SEQUENCE [LARGE SCALE GENOMIC DNA]</scope>
    <source>
        <strain evidence="2">JCM 3367</strain>
    </source>
</reference>
<dbReference type="RefSeq" id="WP_344168835.1">
    <property type="nucleotide sequence ID" value="NZ_BAAARY010000003.1"/>
</dbReference>
<keyword evidence="2" id="KW-1185">Reference proteome</keyword>
<accession>A0ABP6ADW4</accession>
<name>A0ABP6ADW4_9ACTN</name>